<dbReference type="Proteomes" id="UP000401717">
    <property type="component" value="Unassembled WGS sequence"/>
</dbReference>
<dbReference type="InterPro" id="IPR014710">
    <property type="entry name" value="RmlC-like_jellyroll"/>
</dbReference>
<accession>A0A564G180</accession>
<dbReference type="Pfam" id="PF01381">
    <property type="entry name" value="HTH_3"/>
    <property type="match status" value="1"/>
</dbReference>
<reference evidence="4" key="2">
    <citation type="journal article" date="2021" name="Front. Microbiol.">
        <title>Comprehensive Comparative Genomics and Phenotyping of Methylobacterium Species.</title>
        <authorList>
            <person name="Alessa O."/>
            <person name="Ogura Y."/>
            <person name="Fujitani Y."/>
            <person name="Takami H."/>
            <person name="Hayashi T."/>
            <person name="Sahin N."/>
            <person name="Tani A."/>
        </authorList>
    </citation>
    <scope>NUCLEOTIDE SEQUENCE</scope>
    <source>
        <strain evidence="4">DSM 22415</strain>
    </source>
</reference>
<dbReference type="PANTHER" id="PTHR46797:SF1">
    <property type="entry name" value="METHYLPHOSPHONATE SYNTHASE"/>
    <property type="match status" value="1"/>
</dbReference>
<dbReference type="InterPro" id="IPR010982">
    <property type="entry name" value="Lambda_DNA-bd_dom_sf"/>
</dbReference>
<protein>
    <recommendedName>
        <fullName evidence="3">HTH cro/C1-type domain-containing protein</fullName>
    </recommendedName>
</protein>
<dbReference type="EMBL" id="BPQI01000014">
    <property type="protein sequence ID" value="GJD54756.1"/>
    <property type="molecule type" value="Genomic_DNA"/>
</dbReference>
<dbReference type="SUPFAM" id="SSF51182">
    <property type="entry name" value="RmlC-like cupins"/>
    <property type="match status" value="1"/>
</dbReference>
<dbReference type="InterPro" id="IPR013096">
    <property type="entry name" value="Cupin_2"/>
</dbReference>
<dbReference type="CDD" id="cd02209">
    <property type="entry name" value="cupin_XRE_C"/>
    <property type="match status" value="1"/>
</dbReference>
<sequence>MESRGQDEDGMLNTASNAPGVEERPLEKALGHQIRILRRERDLSVVDLAHAAGISPGMISKIENGAISPSLSSVNAIAGALNVPITALFAAFEERRDCSYVRKGGGVVIERRGTKVGHIYELLGAGIGGDLVVEPYLITLQAEAEAYTSFRHAGTEIIYMLTGEVLYHHAGNDYHLTPGDTLMFDSNGLHGPAKLLKLPMTYLSVIIYQRN</sequence>
<dbReference type="InterPro" id="IPR001387">
    <property type="entry name" value="Cro/C1-type_HTH"/>
</dbReference>
<reference evidence="4" key="3">
    <citation type="submission" date="2021-08" db="EMBL/GenBank/DDBJ databases">
        <authorList>
            <person name="Tani A."/>
            <person name="Ola A."/>
            <person name="Ogura Y."/>
            <person name="Katsura K."/>
            <person name="Hayashi T."/>
        </authorList>
    </citation>
    <scope>NUCLEOTIDE SEQUENCE</scope>
    <source>
        <strain evidence="4">DSM 22415</strain>
    </source>
</reference>
<dbReference type="Pfam" id="PF07883">
    <property type="entry name" value="Cupin_2"/>
    <property type="match status" value="1"/>
</dbReference>
<proteinExistence type="predicted"/>
<dbReference type="InterPro" id="IPR011051">
    <property type="entry name" value="RmlC_Cupin_sf"/>
</dbReference>
<dbReference type="GO" id="GO:0005829">
    <property type="term" value="C:cytosol"/>
    <property type="evidence" value="ECO:0007669"/>
    <property type="project" value="TreeGrafter"/>
</dbReference>
<keyword evidence="7" id="KW-1185">Reference proteome</keyword>
<evidence type="ECO:0000256" key="2">
    <source>
        <dbReference type="SAM" id="MobiDB-lite"/>
    </source>
</evidence>
<dbReference type="PANTHER" id="PTHR46797">
    <property type="entry name" value="HTH-TYPE TRANSCRIPTIONAL REGULATOR"/>
    <property type="match status" value="1"/>
</dbReference>
<feature type="domain" description="HTH cro/C1-type" evidence="3">
    <location>
        <begin position="34"/>
        <end position="88"/>
    </location>
</feature>
<evidence type="ECO:0000313" key="5">
    <source>
        <dbReference type="EMBL" id="VUF14229.1"/>
    </source>
</evidence>
<organism evidence="5 6">
    <name type="scientific">Methylobacterium dankookense</name>
    <dbReference type="NCBI Taxonomy" id="560405"/>
    <lineage>
        <taxon>Bacteria</taxon>
        <taxon>Pseudomonadati</taxon>
        <taxon>Pseudomonadota</taxon>
        <taxon>Alphaproteobacteria</taxon>
        <taxon>Hyphomicrobiales</taxon>
        <taxon>Methylobacteriaceae</taxon>
        <taxon>Methylobacterium</taxon>
    </lineage>
</organism>
<keyword evidence="1" id="KW-0238">DNA-binding</keyword>
<dbReference type="GO" id="GO:0003700">
    <property type="term" value="F:DNA-binding transcription factor activity"/>
    <property type="evidence" value="ECO:0007669"/>
    <property type="project" value="TreeGrafter"/>
</dbReference>
<feature type="region of interest" description="Disordered" evidence="2">
    <location>
        <begin position="1"/>
        <end position="24"/>
    </location>
</feature>
<dbReference type="InterPro" id="IPR050807">
    <property type="entry name" value="TransReg_Diox_bact_type"/>
</dbReference>
<evidence type="ECO:0000313" key="7">
    <source>
        <dbReference type="Proteomes" id="UP001055303"/>
    </source>
</evidence>
<dbReference type="AlphaFoldDB" id="A0A564G180"/>
<reference evidence="5 6" key="1">
    <citation type="submission" date="2019-06" db="EMBL/GenBank/DDBJ databases">
        <authorList>
            <person name="Rodrigo-Torres L."/>
            <person name="Arahal R. D."/>
            <person name="Lucena T."/>
        </authorList>
    </citation>
    <scope>NUCLEOTIDE SEQUENCE [LARGE SCALE GENOMIC DNA]</scope>
    <source>
        <strain evidence="5 6">SW08-7</strain>
    </source>
</reference>
<dbReference type="SUPFAM" id="SSF47413">
    <property type="entry name" value="lambda repressor-like DNA-binding domains"/>
    <property type="match status" value="1"/>
</dbReference>
<evidence type="ECO:0000313" key="6">
    <source>
        <dbReference type="Proteomes" id="UP000401717"/>
    </source>
</evidence>
<dbReference type="CDD" id="cd00093">
    <property type="entry name" value="HTH_XRE"/>
    <property type="match status" value="1"/>
</dbReference>
<dbReference type="SMART" id="SM00530">
    <property type="entry name" value="HTH_XRE"/>
    <property type="match status" value="1"/>
</dbReference>
<dbReference type="EMBL" id="CABFVH010000030">
    <property type="protein sequence ID" value="VUF14229.1"/>
    <property type="molecule type" value="Genomic_DNA"/>
</dbReference>
<evidence type="ECO:0000313" key="4">
    <source>
        <dbReference type="EMBL" id="GJD54756.1"/>
    </source>
</evidence>
<name>A0A564G180_9HYPH</name>
<dbReference type="Gene3D" id="2.60.120.10">
    <property type="entry name" value="Jelly Rolls"/>
    <property type="match status" value="1"/>
</dbReference>
<gene>
    <name evidence="4" type="ORF">IFDJLNFL_0635</name>
    <name evidence="5" type="ORF">MTDSW087_03947</name>
</gene>
<dbReference type="GO" id="GO:0003677">
    <property type="term" value="F:DNA binding"/>
    <property type="evidence" value="ECO:0007669"/>
    <property type="project" value="UniProtKB-KW"/>
</dbReference>
<dbReference type="Proteomes" id="UP001055303">
    <property type="component" value="Unassembled WGS sequence"/>
</dbReference>
<evidence type="ECO:0000256" key="1">
    <source>
        <dbReference type="ARBA" id="ARBA00023125"/>
    </source>
</evidence>
<dbReference type="Gene3D" id="1.10.260.40">
    <property type="entry name" value="lambda repressor-like DNA-binding domains"/>
    <property type="match status" value="1"/>
</dbReference>
<evidence type="ECO:0000259" key="3">
    <source>
        <dbReference type="PROSITE" id="PS50943"/>
    </source>
</evidence>
<dbReference type="PROSITE" id="PS50943">
    <property type="entry name" value="HTH_CROC1"/>
    <property type="match status" value="1"/>
</dbReference>